<feature type="domain" description="Guanylate cyclase" evidence="2">
    <location>
        <begin position="345"/>
        <end position="477"/>
    </location>
</feature>
<dbReference type="Pfam" id="PF00498">
    <property type="entry name" value="FHA"/>
    <property type="match status" value="1"/>
</dbReference>
<dbReference type="CDD" id="cd00060">
    <property type="entry name" value="FHA"/>
    <property type="match status" value="1"/>
</dbReference>
<dbReference type="PANTHER" id="PTHR43081:SF1">
    <property type="entry name" value="ADENYLATE CYCLASE, TERMINAL-DIFFERENTIATION SPECIFIC"/>
    <property type="match status" value="1"/>
</dbReference>
<dbReference type="InterPro" id="IPR000253">
    <property type="entry name" value="FHA_dom"/>
</dbReference>
<dbReference type="SUPFAM" id="SSF49879">
    <property type="entry name" value="SMAD/FHA domain"/>
    <property type="match status" value="1"/>
</dbReference>
<dbReference type="InterPro" id="IPR029787">
    <property type="entry name" value="Nucleotide_cyclase"/>
</dbReference>
<dbReference type="Gene3D" id="3.30.70.1230">
    <property type="entry name" value="Nucleotide cyclase"/>
    <property type="match status" value="1"/>
</dbReference>
<dbReference type="SMART" id="SM00044">
    <property type="entry name" value="CYCc"/>
    <property type="match status" value="1"/>
</dbReference>
<gene>
    <name evidence="3" type="ORF">JY651_16110</name>
</gene>
<dbReference type="Pfam" id="PF01590">
    <property type="entry name" value="GAF"/>
    <property type="match status" value="1"/>
</dbReference>
<dbReference type="PROSITE" id="PS50006">
    <property type="entry name" value="FHA_DOMAIN"/>
    <property type="match status" value="1"/>
</dbReference>
<dbReference type="InterPro" id="IPR001054">
    <property type="entry name" value="A/G_cyclase"/>
</dbReference>
<dbReference type="InterPro" id="IPR008984">
    <property type="entry name" value="SMAD_FHA_dom_sf"/>
</dbReference>
<evidence type="ECO:0000259" key="1">
    <source>
        <dbReference type="PROSITE" id="PS50006"/>
    </source>
</evidence>
<dbReference type="InterPro" id="IPR050697">
    <property type="entry name" value="Adenylyl/Guanylyl_Cyclase_3/4"/>
</dbReference>
<feature type="domain" description="FHA" evidence="1">
    <location>
        <begin position="22"/>
        <end position="71"/>
    </location>
</feature>
<dbReference type="PANTHER" id="PTHR43081">
    <property type="entry name" value="ADENYLATE CYCLASE, TERMINAL-DIFFERENTIATION SPECIFIC-RELATED"/>
    <property type="match status" value="1"/>
</dbReference>
<dbReference type="Gene3D" id="2.60.200.20">
    <property type="match status" value="1"/>
</dbReference>
<keyword evidence="4" id="KW-1185">Reference proteome</keyword>
<dbReference type="InterPro" id="IPR003018">
    <property type="entry name" value="GAF"/>
</dbReference>
<dbReference type="CDD" id="cd07302">
    <property type="entry name" value="CHD"/>
    <property type="match status" value="1"/>
</dbReference>
<evidence type="ECO:0000313" key="4">
    <source>
        <dbReference type="Proteomes" id="UP000662747"/>
    </source>
</evidence>
<dbReference type="SUPFAM" id="SSF55073">
    <property type="entry name" value="Nucleotide cyclase"/>
    <property type="match status" value="1"/>
</dbReference>
<dbReference type="SUPFAM" id="SSF55781">
    <property type="entry name" value="GAF domain-like"/>
    <property type="match status" value="1"/>
</dbReference>
<dbReference type="PROSITE" id="PS50125">
    <property type="entry name" value="GUANYLATE_CYCLASE_2"/>
    <property type="match status" value="1"/>
</dbReference>
<name>A0ABX7PCM2_9BACT</name>
<sequence>MQIVMNPGLPDEQSFQLGEGVTFIGRDVENQISVLHRSLSRQHARLDTAGGKVVLTDLQSKNGTFVGGTRITRHELRAGDTFSCGAVTFRLLGDNAETLVSPMLTHESRALSQVSIQELLGTREAVRSSALKLGTTPAVERDRDKLQILLKVSQFLSSPGTIESLMERSLELVFQVLEVDRAVILLVDPGTKVLRPHVARTSDGAKDLSQVYSRHITTYVQQHGVAALFADARLDPRLDTAESVVQQSIYAAMCAPLKAREELLGVLYLDNLRRPERFSQEDLEFLSSFANQVGIALENSMLYRRIEQEAIRRNNYQRFFPPSALERLEQSSTGMELGAREAEVTTLFSDICGFTQLSSTMRPTDVVDMLNAYFPNMADIVFEQEGTLEKYIGDALMATWGAPFPHPDDADRALRAAVHMQQALLRLNEQRRARNQVELQIHIGLNSGPVAAGNIGSKRFLQYATIGDTTNVASRVCSAASAGEILITQSTHDLLTDKRWPLERLPPTSVKGKDAPLTLYRVDWLRDTRVKR</sequence>
<dbReference type="SMART" id="SM00065">
    <property type="entry name" value="GAF"/>
    <property type="match status" value="1"/>
</dbReference>
<evidence type="ECO:0000259" key="2">
    <source>
        <dbReference type="PROSITE" id="PS50125"/>
    </source>
</evidence>
<reference evidence="3 4" key="1">
    <citation type="submission" date="2021-02" db="EMBL/GenBank/DDBJ databases">
        <title>De Novo genome assembly of isolated myxobacteria.</title>
        <authorList>
            <person name="Stevens D.C."/>
        </authorList>
    </citation>
    <scope>NUCLEOTIDE SEQUENCE [LARGE SCALE GENOMIC DNA]</scope>
    <source>
        <strain evidence="4">SCPEA02</strain>
    </source>
</reference>
<proteinExistence type="predicted"/>
<organism evidence="3 4">
    <name type="scientific">Pyxidicoccus parkwayensis</name>
    <dbReference type="NCBI Taxonomy" id="2813578"/>
    <lineage>
        <taxon>Bacteria</taxon>
        <taxon>Pseudomonadati</taxon>
        <taxon>Myxococcota</taxon>
        <taxon>Myxococcia</taxon>
        <taxon>Myxococcales</taxon>
        <taxon>Cystobacterineae</taxon>
        <taxon>Myxococcaceae</taxon>
        <taxon>Pyxidicoccus</taxon>
    </lineage>
</organism>
<dbReference type="Pfam" id="PF00211">
    <property type="entry name" value="Guanylate_cyc"/>
    <property type="match status" value="1"/>
</dbReference>
<accession>A0ABX7PCM2</accession>
<dbReference type="Gene3D" id="3.30.450.40">
    <property type="match status" value="1"/>
</dbReference>
<dbReference type="InterPro" id="IPR029016">
    <property type="entry name" value="GAF-like_dom_sf"/>
</dbReference>
<dbReference type="EMBL" id="CP071090">
    <property type="protein sequence ID" value="QSQ28123.1"/>
    <property type="molecule type" value="Genomic_DNA"/>
</dbReference>
<dbReference type="SMART" id="SM00240">
    <property type="entry name" value="FHA"/>
    <property type="match status" value="1"/>
</dbReference>
<protein>
    <submittedName>
        <fullName evidence="3">GAF domain-containing protein</fullName>
    </submittedName>
</protein>
<evidence type="ECO:0000313" key="3">
    <source>
        <dbReference type="EMBL" id="QSQ28123.1"/>
    </source>
</evidence>
<dbReference type="Proteomes" id="UP000662747">
    <property type="component" value="Chromosome"/>
</dbReference>